<accession>A0ACC2WC45</accession>
<evidence type="ECO:0000313" key="2">
    <source>
        <dbReference type="Proteomes" id="UP001227268"/>
    </source>
</evidence>
<dbReference type="Proteomes" id="UP001227268">
    <property type="component" value="Unassembled WGS sequence"/>
</dbReference>
<evidence type="ECO:0000313" key="1">
    <source>
        <dbReference type="EMBL" id="KAJ9108764.1"/>
    </source>
</evidence>
<gene>
    <name evidence="1" type="ORF">QFC21_000084</name>
</gene>
<organism evidence="1 2">
    <name type="scientific">Naganishia friedmannii</name>
    <dbReference type="NCBI Taxonomy" id="89922"/>
    <lineage>
        <taxon>Eukaryota</taxon>
        <taxon>Fungi</taxon>
        <taxon>Dikarya</taxon>
        <taxon>Basidiomycota</taxon>
        <taxon>Agaricomycotina</taxon>
        <taxon>Tremellomycetes</taxon>
        <taxon>Filobasidiales</taxon>
        <taxon>Filobasidiaceae</taxon>
        <taxon>Naganishia</taxon>
    </lineage>
</organism>
<dbReference type="EMBL" id="JASBWT010000001">
    <property type="protein sequence ID" value="KAJ9108764.1"/>
    <property type="molecule type" value="Genomic_DNA"/>
</dbReference>
<sequence length="508" mass="52440">MHLTTALSLALLSISLAPWSSNGGSSLVPGVAAQPESQNEAIYVHNGSRKRKRSSLGRSPLSVIMGREEEKRQFGVIEDALGDLVDSADDEFSSVVAKVTGGKVAAVSPAAVASVSDTLSSTSTTVIASAIPASKTAIVPVSSSTSSTSDAVVTSAVKNLTPIVSVATSDIRDSLPAIDSLITSSQVLSSTTVSTHTTSLATSLTSSAKTDAEGSVIYVTSVETVRASFSSSTTSIVDDTTSLKTMFAIASATGNSSAAGASQPATLGDSKVLSTGVIIAISVAGGVVVLAIVLFFIWKLKQKRFSGYDDDADGIKWPELNRHGESSTMPLPAKPTGGYGLETSAERRMGLDDDGFDEYDPYSAPVSYGNPANDHYAGYGEDLPPVPPLPPMYQMNNSTNLASGHYPGHGEQLPHVPSLPPIYQMNNSHDPYDTSTIAAGEGVTLGQSQSNGGVPIADVHHAPLGGTGAFEVDAPEMMAMTGAHPAQYPRGDDNHNTSMGMSGSGRFL</sequence>
<proteinExistence type="predicted"/>
<protein>
    <submittedName>
        <fullName evidence="1">Uncharacterized protein</fullName>
    </submittedName>
</protein>
<name>A0ACC2WC45_9TREE</name>
<keyword evidence="2" id="KW-1185">Reference proteome</keyword>
<reference evidence="1" key="1">
    <citation type="submission" date="2023-04" db="EMBL/GenBank/DDBJ databases">
        <title>Draft Genome sequencing of Naganishia species isolated from polar environments using Oxford Nanopore Technology.</title>
        <authorList>
            <person name="Leo P."/>
            <person name="Venkateswaran K."/>
        </authorList>
    </citation>
    <scope>NUCLEOTIDE SEQUENCE</scope>
    <source>
        <strain evidence="1">MNA-CCFEE 5423</strain>
    </source>
</reference>
<comment type="caution">
    <text evidence="1">The sequence shown here is derived from an EMBL/GenBank/DDBJ whole genome shotgun (WGS) entry which is preliminary data.</text>
</comment>